<dbReference type="PANTHER" id="PTHR43643">
    <property type="entry name" value="HISTIDINOL-PHOSPHATE AMINOTRANSFERASE 2"/>
    <property type="match status" value="1"/>
</dbReference>
<dbReference type="Pfam" id="PF00155">
    <property type="entry name" value="Aminotran_1_2"/>
    <property type="match status" value="1"/>
</dbReference>
<keyword evidence="3 6" id="KW-0808">Transferase</keyword>
<dbReference type="Gene3D" id="3.40.640.10">
    <property type="entry name" value="Type I PLP-dependent aspartate aminotransferase-like (Major domain)"/>
    <property type="match status" value="1"/>
</dbReference>
<dbReference type="NCBIfam" id="TIGR01141">
    <property type="entry name" value="hisC"/>
    <property type="match status" value="1"/>
</dbReference>
<dbReference type="AlphaFoldDB" id="A0A3B0RGD6"/>
<gene>
    <name evidence="6" type="ORF">MNBD_DELTA01-931</name>
</gene>
<dbReference type="Gene3D" id="3.90.1150.10">
    <property type="entry name" value="Aspartate Aminotransferase, domain 1"/>
    <property type="match status" value="1"/>
</dbReference>
<dbReference type="HAMAP" id="MF_01023">
    <property type="entry name" value="HisC_aminotrans_2"/>
    <property type="match status" value="1"/>
</dbReference>
<keyword evidence="4" id="KW-0663">Pyridoxal phosphate</keyword>
<dbReference type="EMBL" id="UOEA01000046">
    <property type="protein sequence ID" value="VAV83703.1"/>
    <property type="molecule type" value="Genomic_DNA"/>
</dbReference>
<evidence type="ECO:0000259" key="5">
    <source>
        <dbReference type="Pfam" id="PF00155"/>
    </source>
</evidence>
<evidence type="ECO:0000256" key="3">
    <source>
        <dbReference type="ARBA" id="ARBA00022679"/>
    </source>
</evidence>
<proteinExistence type="inferred from homology"/>
<dbReference type="InterPro" id="IPR005861">
    <property type="entry name" value="HisP_aminotrans"/>
</dbReference>
<reference evidence="6" key="1">
    <citation type="submission" date="2018-06" db="EMBL/GenBank/DDBJ databases">
        <authorList>
            <person name="Zhirakovskaya E."/>
        </authorList>
    </citation>
    <scope>NUCLEOTIDE SEQUENCE</scope>
</reference>
<dbReference type="GO" id="GO:0030170">
    <property type="term" value="F:pyridoxal phosphate binding"/>
    <property type="evidence" value="ECO:0007669"/>
    <property type="project" value="InterPro"/>
</dbReference>
<dbReference type="InterPro" id="IPR050106">
    <property type="entry name" value="HistidinolP_aminotransfase"/>
</dbReference>
<evidence type="ECO:0000256" key="4">
    <source>
        <dbReference type="ARBA" id="ARBA00022898"/>
    </source>
</evidence>
<dbReference type="SUPFAM" id="SSF53383">
    <property type="entry name" value="PLP-dependent transferases"/>
    <property type="match status" value="1"/>
</dbReference>
<keyword evidence="2 6" id="KW-0032">Aminotransferase</keyword>
<dbReference type="GO" id="GO:0000105">
    <property type="term" value="P:L-histidine biosynthetic process"/>
    <property type="evidence" value="ECO:0007669"/>
    <property type="project" value="InterPro"/>
</dbReference>
<protein>
    <submittedName>
        <fullName evidence="6">Histidinol-phosphate aminotransferase</fullName>
        <ecNumber evidence="6">2.6.1.9</ecNumber>
    </submittedName>
</protein>
<organism evidence="6">
    <name type="scientific">hydrothermal vent metagenome</name>
    <dbReference type="NCBI Taxonomy" id="652676"/>
    <lineage>
        <taxon>unclassified sequences</taxon>
        <taxon>metagenomes</taxon>
        <taxon>ecological metagenomes</taxon>
    </lineage>
</organism>
<dbReference type="EC" id="2.6.1.9" evidence="6"/>
<name>A0A3B0RGD6_9ZZZZ</name>
<accession>A0A3B0RGD6</accession>
<dbReference type="InterPro" id="IPR015421">
    <property type="entry name" value="PyrdxlP-dep_Trfase_major"/>
</dbReference>
<dbReference type="InterPro" id="IPR004839">
    <property type="entry name" value="Aminotransferase_I/II_large"/>
</dbReference>
<evidence type="ECO:0000256" key="1">
    <source>
        <dbReference type="ARBA" id="ARBA00001933"/>
    </source>
</evidence>
<feature type="domain" description="Aminotransferase class I/classII large" evidence="5">
    <location>
        <begin position="39"/>
        <end position="365"/>
    </location>
</feature>
<dbReference type="GO" id="GO:0004400">
    <property type="term" value="F:histidinol-phosphate transaminase activity"/>
    <property type="evidence" value="ECO:0007669"/>
    <property type="project" value="UniProtKB-EC"/>
</dbReference>
<dbReference type="CDD" id="cd00609">
    <property type="entry name" value="AAT_like"/>
    <property type="match status" value="1"/>
</dbReference>
<evidence type="ECO:0000256" key="2">
    <source>
        <dbReference type="ARBA" id="ARBA00022576"/>
    </source>
</evidence>
<comment type="cofactor">
    <cofactor evidence="1">
        <name>pyridoxal 5'-phosphate</name>
        <dbReference type="ChEBI" id="CHEBI:597326"/>
    </cofactor>
</comment>
<sequence length="370" mass="39933">MNTDTKKIIVSDAIEKLIPYPPGKPIEELERELGIEGSIKLASNENPVGPSPKAIAAVTAGLGELNRYPDGSGFYLKRRLSEKLGVGADTIALGNGSNEIIELLVRTFISTGDEAVMGDPSFAVYPLVMQAAGGVSVKVPLKDLTIDLGAVLAAVTAKTRLIFLANPNNPTGTAFGASELDAFMEKLPEGVIVCLDEAYYEYVRSGDFPDSLKYIKDPSLTKATVVVLRTFSKIYGLAGLRIGYGVSSPELIDYLDRVRQPFNAGSLGQRAALAAIDDTEHVERSRQCNSEGLEYLFKALGELGYDCVPTEANFFLIKVGDGKALYGALLKEGVIVRQMQGYGLPEYLRITVGTMDENRRLVDTIKKLAV</sequence>
<evidence type="ECO:0000313" key="6">
    <source>
        <dbReference type="EMBL" id="VAV83703.1"/>
    </source>
</evidence>
<dbReference type="InterPro" id="IPR015424">
    <property type="entry name" value="PyrdxlP-dep_Trfase"/>
</dbReference>
<dbReference type="InterPro" id="IPR015422">
    <property type="entry name" value="PyrdxlP-dep_Trfase_small"/>
</dbReference>
<dbReference type="PANTHER" id="PTHR43643:SF3">
    <property type="entry name" value="HISTIDINOL-PHOSPHATE AMINOTRANSFERASE"/>
    <property type="match status" value="1"/>
</dbReference>